<keyword evidence="1" id="KW-0732">Signal</keyword>
<dbReference type="AlphaFoldDB" id="A0A542Y2B5"/>
<evidence type="ECO:0008006" key="4">
    <source>
        <dbReference type="Google" id="ProtNLM"/>
    </source>
</evidence>
<keyword evidence="3" id="KW-1185">Reference proteome</keyword>
<organism evidence="2 3">
    <name type="scientific">Leucobacter komagatae</name>
    <dbReference type="NCBI Taxonomy" id="55969"/>
    <lineage>
        <taxon>Bacteria</taxon>
        <taxon>Bacillati</taxon>
        <taxon>Actinomycetota</taxon>
        <taxon>Actinomycetes</taxon>
        <taxon>Micrococcales</taxon>
        <taxon>Microbacteriaceae</taxon>
        <taxon>Leucobacter</taxon>
    </lineage>
</organism>
<gene>
    <name evidence="2" type="ORF">FB468_0202</name>
</gene>
<evidence type="ECO:0000313" key="2">
    <source>
        <dbReference type="EMBL" id="TQL42219.1"/>
    </source>
</evidence>
<name>A0A542Y2B5_9MICO</name>
<feature type="chain" id="PRO_5039123419" description="DUF732 domain-containing protein" evidence="1">
    <location>
        <begin position="22"/>
        <end position="178"/>
    </location>
</feature>
<dbReference type="Proteomes" id="UP000319094">
    <property type="component" value="Unassembled WGS sequence"/>
</dbReference>
<sequence length="178" mass="18805">MFRKTVIALPAFLLVLTGVSGCTSLSGLPFGSAAGCAPASEVNSRFNTLLLASGMGLSESDLMDLDDGPFQTVSPSVINPPQLRRLLGQACVYESQDAAPGFEDGTAWFVVTNSEVEHTAVEGLVEGCSYPSEREAVSEFTDIVQDGAEFFGEVNGEISLNFAEIFPHAQYAALLQGC</sequence>
<evidence type="ECO:0000256" key="1">
    <source>
        <dbReference type="SAM" id="SignalP"/>
    </source>
</evidence>
<proteinExistence type="predicted"/>
<protein>
    <recommendedName>
        <fullName evidence="4">DUF732 domain-containing protein</fullName>
    </recommendedName>
</protein>
<dbReference type="EMBL" id="VFON01000001">
    <property type="protein sequence ID" value="TQL42219.1"/>
    <property type="molecule type" value="Genomic_DNA"/>
</dbReference>
<evidence type="ECO:0000313" key="3">
    <source>
        <dbReference type="Proteomes" id="UP000319094"/>
    </source>
</evidence>
<reference evidence="2 3" key="1">
    <citation type="submission" date="2019-06" db="EMBL/GenBank/DDBJ databases">
        <title>Sequencing the genomes of 1000 actinobacteria strains.</title>
        <authorList>
            <person name="Klenk H.-P."/>
        </authorList>
    </citation>
    <scope>NUCLEOTIDE SEQUENCE [LARGE SCALE GENOMIC DNA]</scope>
    <source>
        <strain evidence="2 3">DSM 8803</strain>
    </source>
</reference>
<accession>A0A542Y2B5</accession>
<feature type="signal peptide" evidence="1">
    <location>
        <begin position="1"/>
        <end position="21"/>
    </location>
</feature>
<comment type="caution">
    <text evidence="2">The sequence shown here is derived from an EMBL/GenBank/DDBJ whole genome shotgun (WGS) entry which is preliminary data.</text>
</comment>
<dbReference type="PROSITE" id="PS51257">
    <property type="entry name" value="PROKAR_LIPOPROTEIN"/>
    <property type="match status" value="1"/>
</dbReference>
<dbReference type="RefSeq" id="WP_141885707.1">
    <property type="nucleotide sequence ID" value="NZ_BAAAUY010000023.1"/>
</dbReference>